<evidence type="ECO:0000259" key="6">
    <source>
        <dbReference type="PROSITE" id="PS51352"/>
    </source>
</evidence>
<organism evidence="7 8">
    <name type="scientific">Marinomonas balearica</name>
    <dbReference type="NCBI Taxonomy" id="491947"/>
    <lineage>
        <taxon>Bacteria</taxon>
        <taxon>Pseudomonadati</taxon>
        <taxon>Pseudomonadota</taxon>
        <taxon>Gammaproteobacteria</taxon>
        <taxon>Oceanospirillales</taxon>
        <taxon>Oceanospirillaceae</taxon>
        <taxon>Marinomonas</taxon>
    </lineage>
</organism>
<dbReference type="FunFam" id="3.40.30.10:FF:000013">
    <property type="entry name" value="Blast:Protein SCO1 homolog, mitochondrial"/>
    <property type="match status" value="1"/>
</dbReference>
<dbReference type="Gene3D" id="3.40.30.10">
    <property type="entry name" value="Glutaredoxin"/>
    <property type="match status" value="1"/>
</dbReference>
<dbReference type="InterPro" id="IPR003782">
    <property type="entry name" value="SCO1/SenC"/>
</dbReference>
<dbReference type="SUPFAM" id="SSF52833">
    <property type="entry name" value="Thioredoxin-like"/>
    <property type="match status" value="1"/>
</dbReference>
<proteinExistence type="inferred from homology"/>
<evidence type="ECO:0000256" key="2">
    <source>
        <dbReference type="ARBA" id="ARBA00023008"/>
    </source>
</evidence>
<keyword evidence="5" id="KW-0472">Membrane</keyword>
<dbReference type="CDD" id="cd02968">
    <property type="entry name" value="SCO"/>
    <property type="match status" value="1"/>
</dbReference>
<feature type="transmembrane region" description="Helical" evidence="5">
    <location>
        <begin position="7"/>
        <end position="26"/>
    </location>
</feature>
<dbReference type="RefSeq" id="WP_133505008.1">
    <property type="nucleotide sequence ID" value="NZ_SNXC01000015.1"/>
</dbReference>
<keyword evidence="3" id="KW-0479">Metal-binding</keyword>
<comment type="caution">
    <text evidence="7">The sequence shown here is derived from an EMBL/GenBank/DDBJ whole genome shotgun (WGS) entry which is preliminary data.</text>
</comment>
<keyword evidence="2 3" id="KW-0186">Copper</keyword>
<dbReference type="GO" id="GO:0046872">
    <property type="term" value="F:metal ion binding"/>
    <property type="evidence" value="ECO:0007669"/>
    <property type="project" value="UniProtKB-KW"/>
</dbReference>
<evidence type="ECO:0000313" key="7">
    <source>
        <dbReference type="EMBL" id="TDO95947.1"/>
    </source>
</evidence>
<comment type="similarity">
    <text evidence="1">Belongs to the SCO1/2 family.</text>
</comment>
<dbReference type="PANTHER" id="PTHR12151">
    <property type="entry name" value="ELECTRON TRANSPORT PROTIN SCO1/SENC FAMILY MEMBER"/>
    <property type="match status" value="1"/>
</dbReference>
<evidence type="ECO:0000256" key="4">
    <source>
        <dbReference type="PIRSR" id="PIRSR603782-2"/>
    </source>
</evidence>
<dbReference type="OrthoDB" id="9790194at2"/>
<gene>
    <name evidence="7" type="ORF">DFP79_3306</name>
</gene>
<evidence type="ECO:0000256" key="5">
    <source>
        <dbReference type="SAM" id="Phobius"/>
    </source>
</evidence>
<dbReference type="Proteomes" id="UP000294656">
    <property type="component" value="Unassembled WGS sequence"/>
</dbReference>
<feature type="binding site" evidence="3">
    <location>
        <position position="162"/>
    </location>
    <ligand>
        <name>Cu cation</name>
        <dbReference type="ChEBI" id="CHEBI:23378"/>
    </ligand>
</feature>
<evidence type="ECO:0000313" key="8">
    <source>
        <dbReference type="Proteomes" id="UP000294656"/>
    </source>
</evidence>
<keyword evidence="5" id="KW-1133">Transmembrane helix</keyword>
<evidence type="ECO:0000256" key="3">
    <source>
        <dbReference type="PIRSR" id="PIRSR603782-1"/>
    </source>
</evidence>
<name>A0A4R6M3S5_9GAMM</name>
<keyword evidence="8" id="KW-1185">Reference proteome</keyword>
<dbReference type="AlphaFoldDB" id="A0A4R6M3S5"/>
<evidence type="ECO:0000256" key="1">
    <source>
        <dbReference type="ARBA" id="ARBA00010996"/>
    </source>
</evidence>
<feature type="domain" description="Thioredoxin" evidence="6">
    <location>
        <begin position="34"/>
        <end position="197"/>
    </location>
</feature>
<dbReference type="InterPro" id="IPR013766">
    <property type="entry name" value="Thioredoxin_domain"/>
</dbReference>
<feature type="disulfide bond" description="Redox-active" evidence="4">
    <location>
        <begin position="71"/>
        <end position="75"/>
    </location>
</feature>
<feature type="binding site" evidence="3">
    <location>
        <position position="75"/>
    </location>
    <ligand>
        <name>Cu cation</name>
        <dbReference type="ChEBI" id="CHEBI:23378"/>
    </ligand>
</feature>
<dbReference type="PROSITE" id="PS51352">
    <property type="entry name" value="THIOREDOXIN_2"/>
    <property type="match status" value="1"/>
</dbReference>
<keyword evidence="4" id="KW-1015">Disulfide bond</keyword>
<protein>
    <submittedName>
        <fullName evidence="7">Protein SCO1/2</fullName>
    </submittedName>
</protein>
<accession>A0A4R6M3S5</accession>
<dbReference type="InterPro" id="IPR036249">
    <property type="entry name" value="Thioredoxin-like_sf"/>
</dbReference>
<dbReference type="EMBL" id="SNXC01000015">
    <property type="protein sequence ID" value="TDO95947.1"/>
    <property type="molecule type" value="Genomic_DNA"/>
</dbReference>
<sequence>MLKKTKSVYWAFAVLILAILATTLFIQENNRSQAKSTRLGGDFTLMTSEGTVSLSDFPDKMKLVFFGYTHCPDICPLTLANVKVALKQLPDNLRSQIQTIFISVDPKRDTPEHLSQYVRFFDPHFIGATDTQENIDKVVKQYGAFYRFVDMPDSSMGYSVDHSAQLYLIGKDNQIKEYLFHDSSSEEIAEILKTALAG</sequence>
<keyword evidence="5" id="KW-0812">Transmembrane</keyword>
<feature type="binding site" evidence="3">
    <location>
        <position position="71"/>
    </location>
    <ligand>
        <name>Cu cation</name>
        <dbReference type="ChEBI" id="CHEBI:23378"/>
    </ligand>
</feature>
<reference evidence="7 8" key="1">
    <citation type="submission" date="2019-03" db="EMBL/GenBank/DDBJ databases">
        <title>Genomic Encyclopedia of Type Strains, Phase III (KMG-III): the genomes of soil and plant-associated and newly described type strains.</title>
        <authorList>
            <person name="Whitman W."/>
        </authorList>
    </citation>
    <scope>NUCLEOTIDE SEQUENCE [LARGE SCALE GENOMIC DNA]</scope>
    <source>
        <strain evidence="7 8">CECT 7378</strain>
    </source>
</reference>
<dbReference type="PANTHER" id="PTHR12151:SF25">
    <property type="entry name" value="LINALOOL DEHYDRATASE_ISOMERASE DOMAIN-CONTAINING PROTEIN"/>
    <property type="match status" value="1"/>
</dbReference>
<dbReference type="Pfam" id="PF02630">
    <property type="entry name" value="SCO1-SenC"/>
    <property type="match status" value="1"/>
</dbReference>